<dbReference type="Proteomes" id="UP000267606">
    <property type="component" value="Unassembled WGS sequence"/>
</dbReference>
<dbReference type="AlphaFoldDB" id="A0A183HUV1"/>
<dbReference type="GO" id="GO:0005886">
    <property type="term" value="C:plasma membrane"/>
    <property type="evidence" value="ECO:0007669"/>
    <property type="project" value="TreeGrafter"/>
</dbReference>
<dbReference type="EMBL" id="UZAJ01016061">
    <property type="protein sequence ID" value="VDO75208.1"/>
    <property type="molecule type" value="Genomic_DNA"/>
</dbReference>
<comment type="caution">
    <text evidence="6">Lacks conserved residue(s) required for the propagation of feature annotation.</text>
</comment>
<evidence type="ECO:0000313" key="10">
    <source>
        <dbReference type="WBParaSite" id="OFLC_0001126301-mRNA-1"/>
    </source>
</evidence>
<protein>
    <submittedName>
        <fullName evidence="10">Myosin motor domain-containing protein</fullName>
    </submittedName>
</protein>
<comment type="similarity">
    <text evidence="6">Belongs to the TRAFAC class myosin-kinesin ATPase superfamily. Myosin family.</text>
</comment>
<dbReference type="WBParaSite" id="OFLC_0001126301-mRNA-1">
    <property type="protein sequence ID" value="OFLC_0001126301-mRNA-1"/>
    <property type="gene ID" value="OFLC_0001126301"/>
</dbReference>
<dbReference type="InterPro" id="IPR027417">
    <property type="entry name" value="P-loop_NTPase"/>
</dbReference>
<dbReference type="InterPro" id="IPR001609">
    <property type="entry name" value="Myosin_head_motor_dom-like"/>
</dbReference>
<keyword evidence="9" id="KW-1185">Reference proteome</keyword>
<evidence type="ECO:0000256" key="3">
    <source>
        <dbReference type="ARBA" id="ARBA00023123"/>
    </source>
</evidence>
<keyword evidence="5 6" id="KW-0009">Actin-binding</keyword>
<dbReference type="Gene3D" id="1.20.120.720">
    <property type="entry name" value="Myosin VI head, motor domain, U50 subdomain"/>
    <property type="match status" value="1"/>
</dbReference>
<keyword evidence="1" id="KW-0547">Nucleotide-binding</keyword>
<dbReference type="GO" id="GO:0006897">
    <property type="term" value="P:endocytosis"/>
    <property type="evidence" value="ECO:0007669"/>
    <property type="project" value="TreeGrafter"/>
</dbReference>
<dbReference type="GO" id="GO:0005524">
    <property type="term" value="F:ATP binding"/>
    <property type="evidence" value="ECO:0007669"/>
    <property type="project" value="UniProtKB-KW"/>
</dbReference>
<evidence type="ECO:0000256" key="2">
    <source>
        <dbReference type="ARBA" id="ARBA00022840"/>
    </source>
</evidence>
<dbReference type="GO" id="GO:0030048">
    <property type="term" value="P:actin filament-based movement"/>
    <property type="evidence" value="ECO:0007669"/>
    <property type="project" value="TreeGrafter"/>
</dbReference>
<keyword evidence="4" id="KW-0505">Motor protein</keyword>
<evidence type="ECO:0000256" key="6">
    <source>
        <dbReference type="PROSITE-ProRule" id="PRU00782"/>
    </source>
</evidence>
<dbReference type="GO" id="GO:0016459">
    <property type="term" value="C:myosin complex"/>
    <property type="evidence" value="ECO:0007669"/>
    <property type="project" value="UniProtKB-KW"/>
</dbReference>
<gene>
    <name evidence="8" type="ORF">OFLC_LOCUS11263</name>
</gene>
<dbReference type="Pfam" id="PF00063">
    <property type="entry name" value="Myosin_head"/>
    <property type="match status" value="1"/>
</dbReference>
<dbReference type="STRING" id="387005.A0A183HUV1"/>
<evidence type="ECO:0000259" key="7">
    <source>
        <dbReference type="PROSITE" id="PS51456"/>
    </source>
</evidence>
<dbReference type="Gene3D" id="3.40.850.10">
    <property type="entry name" value="Kinesin motor domain"/>
    <property type="match status" value="1"/>
</dbReference>
<dbReference type="GO" id="GO:0007015">
    <property type="term" value="P:actin filament organization"/>
    <property type="evidence" value="ECO:0007669"/>
    <property type="project" value="TreeGrafter"/>
</dbReference>
<evidence type="ECO:0000256" key="1">
    <source>
        <dbReference type="ARBA" id="ARBA00022741"/>
    </source>
</evidence>
<proteinExistence type="inferred from homology"/>
<dbReference type="PROSITE" id="PS51456">
    <property type="entry name" value="MYOSIN_MOTOR"/>
    <property type="match status" value="1"/>
</dbReference>
<dbReference type="SUPFAM" id="SSF52540">
    <property type="entry name" value="P-loop containing nucleoside triphosphate hydrolases"/>
    <property type="match status" value="1"/>
</dbReference>
<name>A0A183HUV1_9BILA</name>
<dbReference type="PANTHER" id="PTHR13140">
    <property type="entry name" value="MYOSIN"/>
    <property type="match status" value="1"/>
</dbReference>
<dbReference type="PANTHER" id="PTHR13140:SF713">
    <property type="entry name" value="UNCONVENTIONAL MYOSIN ID"/>
    <property type="match status" value="1"/>
</dbReference>
<keyword evidence="2" id="KW-0067">ATP-binding</keyword>
<evidence type="ECO:0000256" key="5">
    <source>
        <dbReference type="ARBA" id="ARBA00023203"/>
    </source>
</evidence>
<dbReference type="GO" id="GO:0051015">
    <property type="term" value="F:actin filament binding"/>
    <property type="evidence" value="ECO:0007669"/>
    <property type="project" value="TreeGrafter"/>
</dbReference>
<evidence type="ECO:0000256" key="4">
    <source>
        <dbReference type="ARBA" id="ARBA00023175"/>
    </source>
</evidence>
<dbReference type="InterPro" id="IPR036961">
    <property type="entry name" value="Kinesin_motor_dom_sf"/>
</dbReference>
<organism evidence="10">
    <name type="scientific">Onchocerca flexuosa</name>
    <dbReference type="NCBI Taxonomy" id="387005"/>
    <lineage>
        <taxon>Eukaryota</taxon>
        <taxon>Metazoa</taxon>
        <taxon>Ecdysozoa</taxon>
        <taxon>Nematoda</taxon>
        <taxon>Chromadorea</taxon>
        <taxon>Rhabditida</taxon>
        <taxon>Spirurina</taxon>
        <taxon>Spiruromorpha</taxon>
        <taxon>Filarioidea</taxon>
        <taxon>Onchocercidae</taxon>
        <taxon>Onchocerca</taxon>
    </lineage>
</organism>
<reference evidence="10" key="1">
    <citation type="submission" date="2016-06" db="UniProtKB">
        <authorList>
            <consortium name="WormBaseParasite"/>
        </authorList>
    </citation>
    <scope>IDENTIFICATION</scope>
</reference>
<feature type="region of interest" description="Actin-binding" evidence="6">
    <location>
        <begin position="98"/>
        <end position="120"/>
    </location>
</feature>
<dbReference type="Gene3D" id="1.20.58.530">
    <property type="match status" value="1"/>
</dbReference>
<dbReference type="GO" id="GO:0005737">
    <property type="term" value="C:cytoplasm"/>
    <property type="evidence" value="ECO:0007669"/>
    <property type="project" value="TreeGrafter"/>
</dbReference>
<evidence type="ECO:0000313" key="8">
    <source>
        <dbReference type="EMBL" id="VDO75208.1"/>
    </source>
</evidence>
<reference evidence="8 9" key="2">
    <citation type="submission" date="2018-11" db="EMBL/GenBank/DDBJ databases">
        <authorList>
            <consortium name="Pathogen Informatics"/>
        </authorList>
    </citation>
    <scope>NUCLEOTIDE SEQUENCE [LARGE SCALE GENOMIC DNA]</scope>
</reference>
<feature type="domain" description="Myosin motor" evidence="7">
    <location>
        <begin position="1"/>
        <end position="139"/>
    </location>
</feature>
<accession>A0A183HUV1</accession>
<sequence length="139" mass="16068">MDKILSKNQYYTSRRLKPTDKNLAFDKDFRITHYAGDVTYNVVGFIDKNRDTLYQDLKRLLYNSNNPVLRKIFPDGAKSVTEVNKKPLTAGTIFKNSMSDLMKQLSTKEPHYIRCIKPNEIKSSTSFDTIGVRNQVKVI</sequence>
<keyword evidence="3 6" id="KW-0518">Myosin</keyword>
<evidence type="ECO:0000313" key="9">
    <source>
        <dbReference type="Proteomes" id="UP000267606"/>
    </source>
</evidence>
<dbReference type="GO" id="GO:0005902">
    <property type="term" value="C:microvillus"/>
    <property type="evidence" value="ECO:0007669"/>
    <property type="project" value="TreeGrafter"/>
</dbReference>
<dbReference type="GO" id="GO:0000146">
    <property type="term" value="F:microfilament motor activity"/>
    <property type="evidence" value="ECO:0007669"/>
    <property type="project" value="TreeGrafter"/>
</dbReference>